<accession>A0AAV7DZP3</accession>
<proteinExistence type="predicted"/>
<gene>
    <name evidence="1" type="ORF">H6P81_017979</name>
</gene>
<organism evidence="1 2">
    <name type="scientific">Aristolochia fimbriata</name>
    <name type="common">White veined hardy Dutchman's pipe vine</name>
    <dbReference type="NCBI Taxonomy" id="158543"/>
    <lineage>
        <taxon>Eukaryota</taxon>
        <taxon>Viridiplantae</taxon>
        <taxon>Streptophyta</taxon>
        <taxon>Embryophyta</taxon>
        <taxon>Tracheophyta</taxon>
        <taxon>Spermatophyta</taxon>
        <taxon>Magnoliopsida</taxon>
        <taxon>Magnoliidae</taxon>
        <taxon>Piperales</taxon>
        <taxon>Aristolochiaceae</taxon>
        <taxon>Aristolochia</taxon>
    </lineage>
</organism>
<comment type="caution">
    <text evidence="1">The sequence shown here is derived from an EMBL/GenBank/DDBJ whole genome shotgun (WGS) entry which is preliminary data.</text>
</comment>
<evidence type="ECO:0000313" key="1">
    <source>
        <dbReference type="EMBL" id="KAG9442125.1"/>
    </source>
</evidence>
<name>A0AAV7DZP3_ARIFI</name>
<dbReference type="Proteomes" id="UP000825729">
    <property type="component" value="Unassembled WGS sequence"/>
</dbReference>
<dbReference type="AlphaFoldDB" id="A0AAV7DZP3"/>
<protein>
    <submittedName>
        <fullName evidence="1">Uncharacterized protein</fullName>
    </submittedName>
</protein>
<sequence length="230" mass="26238">MCEASHVAETNNPLYDGPIGCRWTTKPSMSGVRRSSSIFARAVTRLLRLWVVISSIRRYHPKGQRISTKGLGNQYIDEALFRLLVWFPRKQVKNGSERRDERSRSWMMRATWLGNSESVPCGSRNLISSTSSGSARSRVFSSILLVQVCSSNASYYYNLKLSKLAAFPAGHAERLPFDTRVKEWLSEEENYKREVHMKHILLAAADKFLIDRETKQRGASVLCFDEVQNS</sequence>
<reference evidence="1 2" key="1">
    <citation type="submission" date="2021-07" db="EMBL/GenBank/DDBJ databases">
        <title>The Aristolochia fimbriata genome: insights into angiosperm evolution, floral development and chemical biosynthesis.</title>
        <authorList>
            <person name="Jiao Y."/>
        </authorList>
    </citation>
    <scope>NUCLEOTIDE SEQUENCE [LARGE SCALE GENOMIC DNA]</scope>
    <source>
        <strain evidence="1">IBCAS-2021</strain>
        <tissue evidence="1">Leaf</tissue>
    </source>
</reference>
<dbReference type="EMBL" id="JAINDJ010000007">
    <property type="protein sequence ID" value="KAG9442125.1"/>
    <property type="molecule type" value="Genomic_DNA"/>
</dbReference>
<keyword evidence="2" id="KW-1185">Reference proteome</keyword>
<evidence type="ECO:0000313" key="2">
    <source>
        <dbReference type="Proteomes" id="UP000825729"/>
    </source>
</evidence>